<evidence type="ECO:0000313" key="10">
    <source>
        <dbReference type="Proteomes" id="UP001630127"/>
    </source>
</evidence>
<evidence type="ECO:0000256" key="2">
    <source>
        <dbReference type="ARBA" id="ARBA00007079"/>
    </source>
</evidence>
<dbReference type="PANTHER" id="PTHR31086">
    <property type="entry name" value="ALUMINUM-ACTIVATED MALATE TRANSPORTER 10"/>
    <property type="match status" value="1"/>
</dbReference>
<keyword evidence="7" id="KW-0472">Membrane</keyword>
<sequence length="156" mass="17928">MAMHGCIMSEIQAPIEKRKVFEDEIQKVGSWGAKALHNLGIKVEKMEKLSQDDHILKEVHEAVEQLQKIIAGRSYLLVNSESWEMSWLPKEMGDHENFHSENCGQNLKMGFKSLSETVINLRTNGLLKQAYRKRIAWPSRLPLDDDGLVIEDEIRT</sequence>
<keyword evidence="6" id="KW-0406">Ion transport</keyword>
<comment type="caution">
    <text evidence="9">The sequence shown here is derived from an EMBL/GenBank/DDBJ whole genome shotgun (WGS) entry which is preliminary data.</text>
</comment>
<dbReference type="EMBL" id="JBJUIK010000015">
    <property type="protein sequence ID" value="KAL3501689.1"/>
    <property type="molecule type" value="Genomic_DNA"/>
</dbReference>
<dbReference type="InterPro" id="IPR020966">
    <property type="entry name" value="ALMT"/>
</dbReference>
<gene>
    <name evidence="9" type="ORF">ACH5RR_036138</name>
</gene>
<dbReference type="GO" id="GO:0034220">
    <property type="term" value="P:monoatomic ion transmembrane transport"/>
    <property type="evidence" value="ECO:0007669"/>
    <property type="project" value="UniProtKB-KW"/>
</dbReference>
<keyword evidence="8" id="KW-0407">Ion channel</keyword>
<evidence type="ECO:0000256" key="7">
    <source>
        <dbReference type="ARBA" id="ARBA00023136"/>
    </source>
</evidence>
<evidence type="ECO:0000256" key="8">
    <source>
        <dbReference type="ARBA" id="ARBA00023303"/>
    </source>
</evidence>
<comment type="subcellular location">
    <subcellularLocation>
        <location evidence="1">Membrane</location>
        <topology evidence="1">Multi-pass membrane protein</topology>
    </subcellularLocation>
</comment>
<protein>
    <submittedName>
        <fullName evidence="9">Uncharacterized protein</fullName>
    </submittedName>
</protein>
<proteinExistence type="inferred from homology"/>
<evidence type="ECO:0000256" key="6">
    <source>
        <dbReference type="ARBA" id="ARBA00023065"/>
    </source>
</evidence>
<name>A0ABD2Y2C5_9GENT</name>
<keyword evidence="5" id="KW-1133">Transmembrane helix</keyword>
<organism evidence="9 10">
    <name type="scientific">Cinchona calisaya</name>
    <dbReference type="NCBI Taxonomy" id="153742"/>
    <lineage>
        <taxon>Eukaryota</taxon>
        <taxon>Viridiplantae</taxon>
        <taxon>Streptophyta</taxon>
        <taxon>Embryophyta</taxon>
        <taxon>Tracheophyta</taxon>
        <taxon>Spermatophyta</taxon>
        <taxon>Magnoliopsida</taxon>
        <taxon>eudicotyledons</taxon>
        <taxon>Gunneridae</taxon>
        <taxon>Pentapetalae</taxon>
        <taxon>asterids</taxon>
        <taxon>lamiids</taxon>
        <taxon>Gentianales</taxon>
        <taxon>Rubiaceae</taxon>
        <taxon>Cinchonoideae</taxon>
        <taxon>Cinchoneae</taxon>
        <taxon>Cinchona</taxon>
    </lineage>
</organism>
<evidence type="ECO:0000256" key="1">
    <source>
        <dbReference type="ARBA" id="ARBA00004141"/>
    </source>
</evidence>
<evidence type="ECO:0000313" key="9">
    <source>
        <dbReference type="EMBL" id="KAL3501689.1"/>
    </source>
</evidence>
<evidence type="ECO:0000256" key="3">
    <source>
        <dbReference type="ARBA" id="ARBA00022448"/>
    </source>
</evidence>
<dbReference type="AlphaFoldDB" id="A0ABD2Y2C5"/>
<dbReference type="Proteomes" id="UP001630127">
    <property type="component" value="Unassembled WGS sequence"/>
</dbReference>
<evidence type="ECO:0000256" key="5">
    <source>
        <dbReference type="ARBA" id="ARBA00022989"/>
    </source>
</evidence>
<keyword evidence="4" id="KW-0812">Transmembrane</keyword>
<dbReference type="GO" id="GO:0016020">
    <property type="term" value="C:membrane"/>
    <property type="evidence" value="ECO:0007669"/>
    <property type="project" value="UniProtKB-SubCell"/>
</dbReference>
<dbReference type="Pfam" id="PF11744">
    <property type="entry name" value="ALMT"/>
    <property type="match status" value="1"/>
</dbReference>
<keyword evidence="10" id="KW-1185">Reference proteome</keyword>
<evidence type="ECO:0000256" key="4">
    <source>
        <dbReference type="ARBA" id="ARBA00022692"/>
    </source>
</evidence>
<accession>A0ABD2Y2C5</accession>
<reference evidence="9 10" key="1">
    <citation type="submission" date="2024-11" db="EMBL/GenBank/DDBJ databases">
        <title>A near-complete genome assembly of Cinchona calisaya.</title>
        <authorList>
            <person name="Lian D.C."/>
            <person name="Zhao X.W."/>
            <person name="Wei L."/>
        </authorList>
    </citation>
    <scope>NUCLEOTIDE SEQUENCE [LARGE SCALE GENOMIC DNA]</scope>
    <source>
        <tissue evidence="9">Nenye</tissue>
    </source>
</reference>
<keyword evidence="3" id="KW-0813">Transport</keyword>
<comment type="similarity">
    <text evidence="2">Belongs to the aromatic acid exporter (TC 2.A.85) family.</text>
</comment>